<accession>A0AAD7DUR6</accession>
<dbReference type="AlphaFoldDB" id="A0AAD7DUR6"/>
<protein>
    <submittedName>
        <fullName evidence="2">Uncharacterized protein</fullName>
    </submittedName>
</protein>
<name>A0AAD7DUR6_9AGAR</name>
<gene>
    <name evidence="2" type="ORF">B0H16DRAFT_1644086</name>
</gene>
<comment type="caution">
    <text evidence="2">The sequence shown here is derived from an EMBL/GenBank/DDBJ whole genome shotgun (WGS) entry which is preliminary data.</text>
</comment>
<evidence type="ECO:0000313" key="2">
    <source>
        <dbReference type="EMBL" id="KAJ7699418.1"/>
    </source>
</evidence>
<evidence type="ECO:0000256" key="1">
    <source>
        <dbReference type="SAM" id="MobiDB-lite"/>
    </source>
</evidence>
<dbReference type="EMBL" id="JARKIB010000574">
    <property type="protein sequence ID" value="KAJ7699418.1"/>
    <property type="molecule type" value="Genomic_DNA"/>
</dbReference>
<dbReference type="Proteomes" id="UP001215598">
    <property type="component" value="Unassembled WGS sequence"/>
</dbReference>
<keyword evidence="3" id="KW-1185">Reference proteome</keyword>
<feature type="region of interest" description="Disordered" evidence="1">
    <location>
        <begin position="1"/>
        <end position="51"/>
    </location>
</feature>
<reference evidence="2" key="1">
    <citation type="submission" date="2023-03" db="EMBL/GenBank/DDBJ databases">
        <title>Massive genome expansion in bonnet fungi (Mycena s.s.) driven by repeated elements and novel gene families across ecological guilds.</title>
        <authorList>
            <consortium name="Lawrence Berkeley National Laboratory"/>
            <person name="Harder C.B."/>
            <person name="Miyauchi S."/>
            <person name="Viragh M."/>
            <person name="Kuo A."/>
            <person name="Thoen E."/>
            <person name="Andreopoulos B."/>
            <person name="Lu D."/>
            <person name="Skrede I."/>
            <person name="Drula E."/>
            <person name="Henrissat B."/>
            <person name="Morin E."/>
            <person name="Kohler A."/>
            <person name="Barry K."/>
            <person name="LaButti K."/>
            <person name="Morin E."/>
            <person name="Salamov A."/>
            <person name="Lipzen A."/>
            <person name="Mereny Z."/>
            <person name="Hegedus B."/>
            <person name="Baldrian P."/>
            <person name="Stursova M."/>
            <person name="Weitz H."/>
            <person name="Taylor A."/>
            <person name="Grigoriev I.V."/>
            <person name="Nagy L.G."/>
            <person name="Martin F."/>
            <person name="Kauserud H."/>
        </authorList>
    </citation>
    <scope>NUCLEOTIDE SEQUENCE</scope>
    <source>
        <strain evidence="2">CBHHK182m</strain>
    </source>
</reference>
<evidence type="ECO:0000313" key="3">
    <source>
        <dbReference type="Proteomes" id="UP001215598"/>
    </source>
</evidence>
<sequence>MISPEGASAAESSDTRFNKNAPSDMFSPIIPKKSTPSKAKARPSGPGTPSKTLLAYNEHLPVYDARKTPFDFEFDLPRISTLLPSFTGEIPFSSFVVVGIYGGTTERVTHLGCNVVWVVVCGTPTLRK</sequence>
<proteinExistence type="predicted"/>
<organism evidence="2 3">
    <name type="scientific">Mycena metata</name>
    <dbReference type="NCBI Taxonomy" id="1033252"/>
    <lineage>
        <taxon>Eukaryota</taxon>
        <taxon>Fungi</taxon>
        <taxon>Dikarya</taxon>
        <taxon>Basidiomycota</taxon>
        <taxon>Agaricomycotina</taxon>
        <taxon>Agaricomycetes</taxon>
        <taxon>Agaricomycetidae</taxon>
        <taxon>Agaricales</taxon>
        <taxon>Marasmiineae</taxon>
        <taxon>Mycenaceae</taxon>
        <taxon>Mycena</taxon>
    </lineage>
</organism>